<dbReference type="STRING" id="207340.APZ41_012980"/>
<dbReference type="InterPro" id="IPR036922">
    <property type="entry name" value="Rieske_2Fe-2S_sf"/>
</dbReference>
<dbReference type="EMBL" id="UGVN01000002">
    <property type="protein sequence ID" value="SUE95008.1"/>
    <property type="molecule type" value="Genomic_DNA"/>
</dbReference>
<evidence type="ECO:0000256" key="5">
    <source>
        <dbReference type="ARBA" id="ARBA00023014"/>
    </source>
</evidence>
<dbReference type="AlphaFoldDB" id="A0A1S8D5B0"/>
<evidence type="ECO:0000313" key="7">
    <source>
        <dbReference type="EMBL" id="ONH82780.1"/>
    </source>
</evidence>
<dbReference type="GO" id="GO:0046872">
    <property type="term" value="F:metal ion binding"/>
    <property type="evidence" value="ECO:0007669"/>
    <property type="project" value="UniProtKB-KW"/>
</dbReference>
<dbReference type="GeneID" id="99631322"/>
<dbReference type="Pfam" id="PF19112">
    <property type="entry name" value="VanA_C"/>
    <property type="match status" value="1"/>
</dbReference>
<gene>
    <name evidence="8" type="primary">andAc</name>
    <name evidence="7" type="ORF">APZ41_012980</name>
    <name evidence="8" type="ORF">NCTC13291_03891</name>
</gene>
<keyword evidence="1" id="KW-0001">2Fe-2S</keyword>
<accession>A0A1S8D5B0</accession>
<dbReference type="GO" id="GO:0051537">
    <property type="term" value="F:2 iron, 2 sulfur cluster binding"/>
    <property type="evidence" value="ECO:0007669"/>
    <property type="project" value="UniProtKB-KW"/>
</dbReference>
<evidence type="ECO:0000256" key="3">
    <source>
        <dbReference type="ARBA" id="ARBA00023002"/>
    </source>
</evidence>
<reference evidence="7 9" key="1">
    <citation type="submission" date="2016-12" db="EMBL/GenBank/DDBJ databases">
        <title>Draft genome sequence of Roseomonas mucosa strain AU37, isolated from a peripheral intravenous catheter.</title>
        <authorList>
            <person name="Choudhury M.A."/>
            <person name="Sidjabat H.E."/>
            <person name="Wailan A.M."/>
            <person name="Zhang L."/>
            <person name="Marsh N.M."/>
            <person name="Rickard C.M."/>
            <person name="Davies M."/>
            <person name="Mcmillan D.J."/>
        </authorList>
    </citation>
    <scope>NUCLEOTIDE SEQUENCE [LARGE SCALE GENOMIC DNA]</scope>
    <source>
        <strain evidence="7 9">SAVE376</strain>
    </source>
</reference>
<dbReference type="RefSeq" id="WP_051004974.1">
    <property type="nucleotide sequence ID" value="NZ_AP031463.1"/>
</dbReference>
<dbReference type="Gene3D" id="2.102.10.10">
    <property type="entry name" value="Rieske [2Fe-2S] iron-sulphur domain"/>
    <property type="match status" value="1"/>
</dbReference>
<keyword evidence="2" id="KW-0479">Metal-binding</keyword>
<dbReference type="PANTHER" id="PTHR21266">
    <property type="entry name" value="IRON-SULFUR DOMAIN CONTAINING PROTEIN"/>
    <property type="match status" value="1"/>
</dbReference>
<evidence type="ECO:0000313" key="8">
    <source>
        <dbReference type="EMBL" id="SUE95008.1"/>
    </source>
</evidence>
<dbReference type="Gene3D" id="3.90.380.10">
    <property type="entry name" value="Naphthalene 1,2-dioxygenase Alpha Subunit, Chain A, domain 1"/>
    <property type="match status" value="1"/>
</dbReference>
<dbReference type="SUPFAM" id="SSF55961">
    <property type="entry name" value="Bet v1-like"/>
    <property type="match status" value="1"/>
</dbReference>
<evidence type="ECO:0000313" key="9">
    <source>
        <dbReference type="Proteomes" id="UP000054844"/>
    </source>
</evidence>
<keyword evidence="5" id="KW-0411">Iron-sulfur</keyword>
<sequence>MTKFKWLNDAWYVAMYSDALKAGDIVPRVMLNQGIALYRKADGVVVALEDRCPHRNAPLSLGKVCGDDRIACAYHGLEFDETGKCVFNPHGEGRIPAAARVRAYPVEEKYGMIWVWMGDLGNIAPTPVIDFLEPGTGYVHSKPNVIKMNTPWELIIDNLVDLSHVSFLHDGVLGSRDMIGAKNELVQTGNTIVVSRIMPNVSPPEYADLLYHGDQKPVDKWHTVTWMPPTIILLDIGLTDRGAERSQGTGVYAAHLITPETEESSYYHFLAVRWNLVQRSPEEHERIEKRLAEARVHAFANQDDPMMRAQYEVMKRYGGELKPVMLDIDVGVARWRRIIEKLATAQQNDAAAMA</sequence>
<keyword evidence="4" id="KW-0408">Iron</keyword>
<dbReference type="EC" id="1.14.12.1" evidence="8"/>
<evidence type="ECO:0000256" key="4">
    <source>
        <dbReference type="ARBA" id="ARBA00023004"/>
    </source>
</evidence>
<evidence type="ECO:0000313" key="10">
    <source>
        <dbReference type="Proteomes" id="UP000254919"/>
    </source>
</evidence>
<dbReference type="PANTHER" id="PTHR21266:SF60">
    <property type="entry name" value="3-KETOSTEROID-9-ALPHA-MONOOXYGENASE, OXYGENASE COMPONENT"/>
    <property type="match status" value="1"/>
</dbReference>
<dbReference type="PROSITE" id="PS51296">
    <property type="entry name" value="RIESKE"/>
    <property type="match status" value="1"/>
</dbReference>
<dbReference type="Proteomes" id="UP000054844">
    <property type="component" value="Unassembled WGS sequence"/>
</dbReference>
<organism evidence="7 9">
    <name type="scientific">Roseomonas mucosa</name>
    <dbReference type="NCBI Taxonomy" id="207340"/>
    <lineage>
        <taxon>Bacteria</taxon>
        <taxon>Pseudomonadati</taxon>
        <taxon>Pseudomonadota</taxon>
        <taxon>Alphaproteobacteria</taxon>
        <taxon>Acetobacterales</taxon>
        <taxon>Roseomonadaceae</taxon>
        <taxon>Roseomonas</taxon>
    </lineage>
</organism>
<evidence type="ECO:0000259" key="6">
    <source>
        <dbReference type="PROSITE" id="PS51296"/>
    </source>
</evidence>
<keyword evidence="3 8" id="KW-0560">Oxidoreductase</keyword>
<proteinExistence type="predicted"/>
<dbReference type="Pfam" id="PF00355">
    <property type="entry name" value="Rieske"/>
    <property type="match status" value="1"/>
</dbReference>
<dbReference type="SUPFAM" id="SSF50022">
    <property type="entry name" value="ISP domain"/>
    <property type="match status" value="1"/>
</dbReference>
<evidence type="ECO:0000256" key="1">
    <source>
        <dbReference type="ARBA" id="ARBA00022714"/>
    </source>
</evidence>
<evidence type="ECO:0000256" key="2">
    <source>
        <dbReference type="ARBA" id="ARBA00022723"/>
    </source>
</evidence>
<reference evidence="8 10" key="2">
    <citation type="submission" date="2018-06" db="EMBL/GenBank/DDBJ databases">
        <authorList>
            <consortium name="Pathogen Informatics"/>
            <person name="Doyle S."/>
        </authorList>
    </citation>
    <scope>NUCLEOTIDE SEQUENCE [LARGE SCALE GENOMIC DNA]</scope>
    <source>
        <strain evidence="8 10">NCTC13291</strain>
    </source>
</reference>
<dbReference type="InterPro" id="IPR044043">
    <property type="entry name" value="VanA_C_cat"/>
</dbReference>
<keyword evidence="8" id="KW-0223">Dioxygenase</keyword>
<feature type="domain" description="Rieske" evidence="6">
    <location>
        <begin position="11"/>
        <end position="115"/>
    </location>
</feature>
<dbReference type="Proteomes" id="UP000254919">
    <property type="component" value="Unassembled WGS sequence"/>
</dbReference>
<keyword evidence="9" id="KW-1185">Reference proteome</keyword>
<protein>
    <submittedName>
        <fullName evidence="8">Anthranilate 1,2-dioxygenase large subunit</fullName>
        <ecNumber evidence="8">1.14.12.1</ecNumber>
    </submittedName>
</protein>
<name>A0A1S8D5B0_9PROT</name>
<dbReference type="GO" id="GO:0018618">
    <property type="term" value="F:anthranilate 1,2-dioxygenase (deaminating, decarboxylating) activity"/>
    <property type="evidence" value="ECO:0007669"/>
    <property type="project" value="UniProtKB-EC"/>
</dbReference>
<dbReference type="InterPro" id="IPR017941">
    <property type="entry name" value="Rieske_2Fe-2S"/>
</dbReference>
<dbReference type="EMBL" id="LLWF02000042">
    <property type="protein sequence ID" value="ONH82780.1"/>
    <property type="molecule type" value="Genomic_DNA"/>
</dbReference>
<dbReference type="CDD" id="cd08878">
    <property type="entry name" value="RHO_alpha_C_DMO-like"/>
    <property type="match status" value="1"/>
</dbReference>
<dbReference type="InterPro" id="IPR050584">
    <property type="entry name" value="Cholesterol_7-desaturase"/>
</dbReference>